<keyword evidence="4 12" id="KW-0028">Amino-acid biosynthesis</keyword>
<comment type="pathway">
    <text evidence="2">Amino-acid biosynthesis; L-cysteine biosynthesis; L-cysteine from L-serine: step 2/2.</text>
</comment>
<dbReference type="NCBIfam" id="TIGR01136">
    <property type="entry name" value="cysKM"/>
    <property type="match status" value="1"/>
</dbReference>
<dbReference type="InterPro" id="IPR001216">
    <property type="entry name" value="P-phosphate_BS"/>
</dbReference>
<keyword evidence="6 10" id="KW-0663">Pyridoxal phosphate</keyword>
<comment type="function">
    <text evidence="9">Catalyzes the conversion of O-acetylserine (OAS) to cysteine through the elimination of acetate and addition of hydrogen sulfide.</text>
</comment>
<feature type="binding site" evidence="10">
    <location>
        <begin position="179"/>
        <end position="183"/>
    </location>
    <ligand>
        <name>pyridoxal 5'-phosphate</name>
        <dbReference type="ChEBI" id="CHEBI:597326"/>
    </ligand>
</feature>
<evidence type="ECO:0000256" key="7">
    <source>
        <dbReference type="ARBA" id="ARBA00023192"/>
    </source>
</evidence>
<dbReference type="GO" id="GO:0006535">
    <property type="term" value="P:cysteine biosynthetic process from serine"/>
    <property type="evidence" value="ECO:0007669"/>
    <property type="project" value="UniProtKB-UniRule"/>
</dbReference>
<dbReference type="PANTHER" id="PTHR10314">
    <property type="entry name" value="CYSTATHIONINE BETA-SYNTHASE"/>
    <property type="match status" value="1"/>
</dbReference>
<dbReference type="EMBL" id="WBJZ01000005">
    <property type="protein sequence ID" value="KAB1659671.1"/>
    <property type="molecule type" value="Genomic_DNA"/>
</dbReference>
<dbReference type="InterPro" id="IPR036052">
    <property type="entry name" value="TrpB-like_PALP_sf"/>
</dbReference>
<organism evidence="14 15">
    <name type="scientific">Pseudoclavibacter chungangensis</name>
    <dbReference type="NCBI Taxonomy" id="587635"/>
    <lineage>
        <taxon>Bacteria</taxon>
        <taxon>Bacillati</taxon>
        <taxon>Actinomycetota</taxon>
        <taxon>Actinomycetes</taxon>
        <taxon>Micrococcales</taxon>
        <taxon>Microbacteriaceae</taxon>
        <taxon>Pseudoclavibacter</taxon>
    </lineage>
</organism>
<dbReference type="OrthoDB" id="9805733at2"/>
<dbReference type="RefSeq" id="WP_158039835.1">
    <property type="nucleotide sequence ID" value="NZ_JACCFV010000001.1"/>
</dbReference>
<accession>A0A7J5C1J6</accession>
<protein>
    <recommendedName>
        <fullName evidence="12">Cysteine synthase</fullName>
        <ecNumber evidence="12">2.5.1.47</ecNumber>
    </recommendedName>
</protein>
<dbReference type="SUPFAM" id="SSF53686">
    <property type="entry name" value="Tryptophan synthase beta subunit-like PLP-dependent enzymes"/>
    <property type="match status" value="1"/>
</dbReference>
<evidence type="ECO:0000259" key="13">
    <source>
        <dbReference type="Pfam" id="PF00291"/>
    </source>
</evidence>
<comment type="caution">
    <text evidence="14">The sequence shown here is derived from an EMBL/GenBank/DDBJ whole genome shotgun (WGS) entry which is preliminary data.</text>
</comment>
<evidence type="ECO:0000256" key="6">
    <source>
        <dbReference type="ARBA" id="ARBA00022898"/>
    </source>
</evidence>
<dbReference type="InterPro" id="IPR050214">
    <property type="entry name" value="Cys_Synth/Cystath_Beta-Synth"/>
</dbReference>
<keyword evidence="7 12" id="KW-0198">Cysteine biosynthesis</keyword>
<evidence type="ECO:0000256" key="4">
    <source>
        <dbReference type="ARBA" id="ARBA00022605"/>
    </source>
</evidence>
<dbReference type="GO" id="GO:0005737">
    <property type="term" value="C:cytoplasm"/>
    <property type="evidence" value="ECO:0007669"/>
    <property type="project" value="UniProtKB-ARBA"/>
</dbReference>
<dbReference type="GO" id="GO:0004124">
    <property type="term" value="F:cysteine synthase activity"/>
    <property type="evidence" value="ECO:0007669"/>
    <property type="project" value="UniProtKB-UniRule"/>
</dbReference>
<dbReference type="InterPro" id="IPR005859">
    <property type="entry name" value="CysK"/>
</dbReference>
<dbReference type="PROSITE" id="PS00901">
    <property type="entry name" value="CYS_SYNTHASE"/>
    <property type="match status" value="1"/>
</dbReference>
<dbReference type="EC" id="2.5.1.47" evidence="12"/>
<evidence type="ECO:0000256" key="12">
    <source>
        <dbReference type="RuleBase" id="RU003985"/>
    </source>
</evidence>
<dbReference type="InterPro" id="IPR001926">
    <property type="entry name" value="TrpB-like_PALP"/>
</dbReference>
<evidence type="ECO:0000256" key="2">
    <source>
        <dbReference type="ARBA" id="ARBA00004962"/>
    </source>
</evidence>
<comment type="cofactor">
    <cofactor evidence="1 10 12">
        <name>pyridoxal 5'-phosphate</name>
        <dbReference type="ChEBI" id="CHEBI:597326"/>
    </cofactor>
</comment>
<proteinExistence type="inferred from homology"/>
<evidence type="ECO:0000256" key="10">
    <source>
        <dbReference type="PIRSR" id="PIRSR605856-50"/>
    </source>
</evidence>
<comment type="similarity">
    <text evidence="3 12">Belongs to the cysteine synthase/cystathionine beta-synthase family.</text>
</comment>
<sequence length="318" mass="32490">MPRIAATLAELVGDTPLLDVTSAIPDARGRVLAKLEYFNPASSVKDRTALAIVRAAEADGRLRPGGTIVEASSGNTGIALAWIGVALGYRVIICLPDDVSLERRGLLEALGAEIQLTPGVDAMAGANQRANAIVEADPSAFLSGQGGNPANPATHHDTTGPEIWRDTDGDVDAFVATAGTGGTVTGAGSYLKEQKPGLHVVAVEPAEAPVLSGGEFHPHLIQGIVGGNGIPPVLDLDVVDEILAVPGADAYAAARGLARSHGLLVGISSGAALLAAGELARRPEYEGRTIVTVFPDGGERYLSTGLYEGHVPEAGRAV</sequence>
<dbReference type="Gene3D" id="3.40.50.1100">
    <property type="match status" value="2"/>
</dbReference>
<dbReference type="AlphaFoldDB" id="A0A7J5C1J6"/>
<feature type="binding site" evidence="10">
    <location>
        <position position="268"/>
    </location>
    <ligand>
        <name>pyridoxal 5'-phosphate</name>
        <dbReference type="ChEBI" id="CHEBI:597326"/>
    </ligand>
</feature>
<feature type="domain" description="Tryptophan synthase beta chain-like PALP" evidence="13">
    <location>
        <begin position="10"/>
        <end position="296"/>
    </location>
</feature>
<evidence type="ECO:0000256" key="1">
    <source>
        <dbReference type="ARBA" id="ARBA00001933"/>
    </source>
</evidence>
<keyword evidence="5 12" id="KW-0808">Transferase</keyword>
<dbReference type="CDD" id="cd01561">
    <property type="entry name" value="CBS_like"/>
    <property type="match status" value="1"/>
</dbReference>
<evidence type="ECO:0000256" key="11">
    <source>
        <dbReference type="PIRSR" id="PIRSR605856-51"/>
    </source>
</evidence>
<reference evidence="14 15" key="1">
    <citation type="submission" date="2019-09" db="EMBL/GenBank/DDBJ databases">
        <title>Phylogeny of genus Pseudoclavibacter and closely related genus.</title>
        <authorList>
            <person name="Li Y."/>
        </authorList>
    </citation>
    <scope>NUCLEOTIDE SEQUENCE [LARGE SCALE GENOMIC DNA]</scope>
    <source>
        <strain evidence="14 15">DSM 23821</strain>
    </source>
</reference>
<evidence type="ECO:0000313" key="15">
    <source>
        <dbReference type="Proteomes" id="UP000467240"/>
    </source>
</evidence>
<gene>
    <name evidence="14" type="primary">cysK</name>
    <name evidence="14" type="ORF">F8O01_05290</name>
</gene>
<evidence type="ECO:0000256" key="8">
    <source>
        <dbReference type="ARBA" id="ARBA00047931"/>
    </source>
</evidence>
<dbReference type="NCBIfam" id="TIGR01139">
    <property type="entry name" value="cysK"/>
    <property type="match status" value="1"/>
</dbReference>
<comment type="catalytic activity">
    <reaction evidence="8 12">
        <text>O-acetyl-L-serine + hydrogen sulfide = L-cysteine + acetate</text>
        <dbReference type="Rhea" id="RHEA:14829"/>
        <dbReference type="ChEBI" id="CHEBI:29919"/>
        <dbReference type="ChEBI" id="CHEBI:30089"/>
        <dbReference type="ChEBI" id="CHEBI:35235"/>
        <dbReference type="ChEBI" id="CHEBI:58340"/>
        <dbReference type="EC" id="2.5.1.47"/>
    </reaction>
</comment>
<evidence type="ECO:0000256" key="9">
    <source>
        <dbReference type="ARBA" id="ARBA00053442"/>
    </source>
</evidence>
<evidence type="ECO:0000313" key="14">
    <source>
        <dbReference type="EMBL" id="KAB1659671.1"/>
    </source>
</evidence>
<feature type="modified residue" description="N6-(pyridoxal phosphate)lysine" evidence="11">
    <location>
        <position position="45"/>
    </location>
</feature>
<dbReference type="Proteomes" id="UP000467240">
    <property type="component" value="Unassembled WGS sequence"/>
</dbReference>
<dbReference type="FunFam" id="3.40.50.1100:FF:000067">
    <property type="entry name" value="Cysteine synthase"/>
    <property type="match status" value="1"/>
</dbReference>
<feature type="binding site" evidence="10">
    <location>
        <position position="75"/>
    </location>
    <ligand>
        <name>pyridoxal 5'-phosphate</name>
        <dbReference type="ChEBI" id="CHEBI:597326"/>
    </ligand>
</feature>
<evidence type="ECO:0000256" key="3">
    <source>
        <dbReference type="ARBA" id="ARBA00007103"/>
    </source>
</evidence>
<name>A0A7J5C1J6_9MICO</name>
<evidence type="ECO:0000256" key="5">
    <source>
        <dbReference type="ARBA" id="ARBA00022679"/>
    </source>
</evidence>
<dbReference type="InterPro" id="IPR005856">
    <property type="entry name" value="Cys_synth"/>
</dbReference>
<keyword evidence="15" id="KW-1185">Reference proteome</keyword>
<dbReference type="Pfam" id="PF00291">
    <property type="entry name" value="PALP"/>
    <property type="match status" value="1"/>
</dbReference>